<dbReference type="PROSITE" id="PS50041">
    <property type="entry name" value="C_TYPE_LECTIN_2"/>
    <property type="match status" value="1"/>
</dbReference>
<sequence length="192" mass="22600">MMNEFSTEIQKRFDFVYNDPEQIWKKRLIALGIIVFVGIILYKTFQTESEVEAVANKVDRREFASSCEQTWRRFGEYCYHINNAWTRYDRAVAYCDKFDSELASIHGPDENQFLLELLRRKGTDGGGWIGFKLNESKWIWADKTPSDYTNWHKGEPNLLDTEHWAEMRANDGTWNNKADTYPVHAICKKPVD</sequence>
<accession>A0AAF3FIN4</accession>
<dbReference type="InterPro" id="IPR016187">
    <property type="entry name" value="CTDL_fold"/>
</dbReference>
<dbReference type="AlphaFoldDB" id="A0AAF3FIN4"/>
<dbReference type="SMART" id="SM00034">
    <property type="entry name" value="CLECT"/>
    <property type="match status" value="1"/>
</dbReference>
<evidence type="ECO:0000313" key="3">
    <source>
        <dbReference type="WBParaSite" id="MBELARI_LOCUS6879"/>
    </source>
</evidence>
<dbReference type="Gene3D" id="3.10.100.10">
    <property type="entry name" value="Mannose-Binding Protein A, subunit A"/>
    <property type="match status" value="1"/>
</dbReference>
<reference evidence="3" key="1">
    <citation type="submission" date="2024-02" db="UniProtKB">
        <authorList>
            <consortium name="WormBaseParasite"/>
        </authorList>
    </citation>
    <scope>IDENTIFICATION</scope>
</reference>
<evidence type="ECO:0000313" key="2">
    <source>
        <dbReference type="Proteomes" id="UP000887575"/>
    </source>
</evidence>
<organism evidence="2 3">
    <name type="scientific">Mesorhabditis belari</name>
    <dbReference type="NCBI Taxonomy" id="2138241"/>
    <lineage>
        <taxon>Eukaryota</taxon>
        <taxon>Metazoa</taxon>
        <taxon>Ecdysozoa</taxon>
        <taxon>Nematoda</taxon>
        <taxon>Chromadorea</taxon>
        <taxon>Rhabditida</taxon>
        <taxon>Rhabditina</taxon>
        <taxon>Rhabditomorpha</taxon>
        <taxon>Rhabditoidea</taxon>
        <taxon>Rhabditidae</taxon>
        <taxon>Mesorhabditinae</taxon>
        <taxon>Mesorhabditis</taxon>
    </lineage>
</organism>
<protein>
    <submittedName>
        <fullName evidence="3">C-type lectin domain-containing protein</fullName>
    </submittedName>
</protein>
<evidence type="ECO:0000259" key="1">
    <source>
        <dbReference type="PROSITE" id="PS50041"/>
    </source>
</evidence>
<dbReference type="PANTHER" id="PTHR22803">
    <property type="entry name" value="MANNOSE, PHOSPHOLIPASE, LECTIN RECEPTOR RELATED"/>
    <property type="match status" value="1"/>
</dbReference>
<proteinExistence type="predicted"/>
<dbReference type="InterPro" id="IPR050111">
    <property type="entry name" value="C-type_lectin/snaclec_domain"/>
</dbReference>
<dbReference type="SUPFAM" id="SSF56436">
    <property type="entry name" value="C-type lectin-like"/>
    <property type="match status" value="1"/>
</dbReference>
<keyword evidence="2" id="KW-1185">Reference proteome</keyword>
<feature type="domain" description="C-type lectin" evidence="1">
    <location>
        <begin position="74"/>
        <end position="188"/>
    </location>
</feature>
<dbReference type="Pfam" id="PF00059">
    <property type="entry name" value="Lectin_C"/>
    <property type="match status" value="1"/>
</dbReference>
<dbReference type="InterPro" id="IPR001304">
    <property type="entry name" value="C-type_lectin-like"/>
</dbReference>
<dbReference type="InterPro" id="IPR016186">
    <property type="entry name" value="C-type_lectin-like/link_sf"/>
</dbReference>
<dbReference type="WBParaSite" id="MBELARI_LOCUS6879">
    <property type="protein sequence ID" value="MBELARI_LOCUS6879"/>
    <property type="gene ID" value="MBELARI_LOCUS6879"/>
</dbReference>
<dbReference type="Proteomes" id="UP000887575">
    <property type="component" value="Unassembled WGS sequence"/>
</dbReference>
<name>A0AAF3FIN4_9BILA</name>